<name>A0A921YWN1_MANSE</name>
<reference evidence="1" key="1">
    <citation type="journal article" date="2016" name="Insect Biochem. Mol. Biol.">
        <title>Multifaceted biological insights from a draft genome sequence of the tobacco hornworm moth, Manduca sexta.</title>
        <authorList>
            <person name="Kanost M.R."/>
            <person name="Arrese E.L."/>
            <person name="Cao X."/>
            <person name="Chen Y.R."/>
            <person name="Chellapilla S."/>
            <person name="Goldsmith M.R."/>
            <person name="Grosse-Wilde E."/>
            <person name="Heckel D.G."/>
            <person name="Herndon N."/>
            <person name="Jiang H."/>
            <person name="Papanicolaou A."/>
            <person name="Qu J."/>
            <person name="Soulages J.L."/>
            <person name="Vogel H."/>
            <person name="Walters J."/>
            <person name="Waterhouse R.M."/>
            <person name="Ahn S.J."/>
            <person name="Almeida F.C."/>
            <person name="An C."/>
            <person name="Aqrawi P."/>
            <person name="Bretschneider A."/>
            <person name="Bryant W.B."/>
            <person name="Bucks S."/>
            <person name="Chao H."/>
            <person name="Chevignon G."/>
            <person name="Christen J.M."/>
            <person name="Clarke D.F."/>
            <person name="Dittmer N.T."/>
            <person name="Ferguson L.C.F."/>
            <person name="Garavelou S."/>
            <person name="Gordon K.H.J."/>
            <person name="Gunaratna R.T."/>
            <person name="Han Y."/>
            <person name="Hauser F."/>
            <person name="He Y."/>
            <person name="Heidel-Fischer H."/>
            <person name="Hirsh A."/>
            <person name="Hu Y."/>
            <person name="Jiang H."/>
            <person name="Kalra D."/>
            <person name="Klinner C."/>
            <person name="Konig C."/>
            <person name="Kovar C."/>
            <person name="Kroll A.R."/>
            <person name="Kuwar S.S."/>
            <person name="Lee S.L."/>
            <person name="Lehman R."/>
            <person name="Li K."/>
            <person name="Li Z."/>
            <person name="Liang H."/>
            <person name="Lovelace S."/>
            <person name="Lu Z."/>
            <person name="Mansfield J.H."/>
            <person name="McCulloch K.J."/>
            <person name="Mathew T."/>
            <person name="Morton B."/>
            <person name="Muzny D.M."/>
            <person name="Neunemann D."/>
            <person name="Ongeri F."/>
            <person name="Pauchet Y."/>
            <person name="Pu L.L."/>
            <person name="Pyrousis I."/>
            <person name="Rao X.J."/>
            <person name="Redding A."/>
            <person name="Roesel C."/>
            <person name="Sanchez-Gracia A."/>
            <person name="Schaack S."/>
            <person name="Shukla A."/>
            <person name="Tetreau G."/>
            <person name="Wang Y."/>
            <person name="Xiong G.H."/>
            <person name="Traut W."/>
            <person name="Walsh T.K."/>
            <person name="Worley K.C."/>
            <person name="Wu D."/>
            <person name="Wu W."/>
            <person name="Wu Y.Q."/>
            <person name="Zhang X."/>
            <person name="Zou Z."/>
            <person name="Zucker H."/>
            <person name="Briscoe A.D."/>
            <person name="Burmester T."/>
            <person name="Clem R.J."/>
            <person name="Feyereisen R."/>
            <person name="Grimmelikhuijzen C.J.P."/>
            <person name="Hamodrakas S.J."/>
            <person name="Hansson B.S."/>
            <person name="Huguet E."/>
            <person name="Jermiin L.S."/>
            <person name="Lan Q."/>
            <person name="Lehman H.K."/>
            <person name="Lorenzen M."/>
            <person name="Merzendorfer H."/>
            <person name="Michalopoulos I."/>
            <person name="Morton D.B."/>
            <person name="Muthukrishnan S."/>
            <person name="Oakeshott J.G."/>
            <person name="Palmer W."/>
            <person name="Park Y."/>
            <person name="Passarelli A.L."/>
            <person name="Rozas J."/>
            <person name="Schwartz L.M."/>
            <person name="Smith W."/>
            <person name="Southgate A."/>
            <person name="Vilcinskas A."/>
            <person name="Vogt R."/>
            <person name="Wang P."/>
            <person name="Werren J."/>
            <person name="Yu X.Q."/>
            <person name="Zhou J.J."/>
            <person name="Brown S.J."/>
            <person name="Scherer S.E."/>
            <person name="Richards S."/>
            <person name="Blissard G.W."/>
        </authorList>
    </citation>
    <scope>NUCLEOTIDE SEQUENCE</scope>
</reference>
<accession>A0A921YWN1</accession>
<reference evidence="1" key="2">
    <citation type="submission" date="2020-12" db="EMBL/GenBank/DDBJ databases">
        <authorList>
            <person name="Kanost M."/>
        </authorList>
    </citation>
    <scope>NUCLEOTIDE SEQUENCE</scope>
</reference>
<dbReference type="EMBL" id="JH668343">
    <property type="protein sequence ID" value="KAG6447331.1"/>
    <property type="molecule type" value="Genomic_DNA"/>
</dbReference>
<proteinExistence type="predicted"/>
<evidence type="ECO:0000313" key="2">
    <source>
        <dbReference type="Proteomes" id="UP000791440"/>
    </source>
</evidence>
<keyword evidence="2" id="KW-1185">Reference proteome</keyword>
<protein>
    <submittedName>
        <fullName evidence="1">Uncharacterized protein</fullName>
    </submittedName>
</protein>
<dbReference type="AlphaFoldDB" id="A0A921YWN1"/>
<sequence length="146" mass="16408">MSDEPECQLRRRRSSANSTLPLSLDIGYQIEEGNPCEGTPSPSTLKKFPKRSSSSALLDFKNKQQSFDIQVEECEEEEIMIDSEDEEPGEDLAISRERAVTPTPFQDFAANVIHTEGPHSTDFLRVKTLESDCYTDVSDADTDEEE</sequence>
<organism evidence="1 2">
    <name type="scientific">Manduca sexta</name>
    <name type="common">Tobacco hawkmoth</name>
    <name type="synonym">Tobacco hornworm</name>
    <dbReference type="NCBI Taxonomy" id="7130"/>
    <lineage>
        <taxon>Eukaryota</taxon>
        <taxon>Metazoa</taxon>
        <taxon>Ecdysozoa</taxon>
        <taxon>Arthropoda</taxon>
        <taxon>Hexapoda</taxon>
        <taxon>Insecta</taxon>
        <taxon>Pterygota</taxon>
        <taxon>Neoptera</taxon>
        <taxon>Endopterygota</taxon>
        <taxon>Lepidoptera</taxon>
        <taxon>Glossata</taxon>
        <taxon>Ditrysia</taxon>
        <taxon>Bombycoidea</taxon>
        <taxon>Sphingidae</taxon>
        <taxon>Sphinginae</taxon>
        <taxon>Sphingini</taxon>
        <taxon>Manduca</taxon>
    </lineage>
</organism>
<comment type="caution">
    <text evidence="1">The sequence shown here is derived from an EMBL/GenBank/DDBJ whole genome shotgun (WGS) entry which is preliminary data.</text>
</comment>
<gene>
    <name evidence="1" type="ORF">O3G_MSEX004910</name>
</gene>
<evidence type="ECO:0000313" key="1">
    <source>
        <dbReference type="EMBL" id="KAG6447331.1"/>
    </source>
</evidence>
<dbReference type="Proteomes" id="UP000791440">
    <property type="component" value="Unassembled WGS sequence"/>
</dbReference>